<dbReference type="RefSeq" id="WP_161484199.1">
    <property type="nucleotide sequence ID" value="NZ_WXEW01000014.1"/>
</dbReference>
<evidence type="ECO:0008006" key="4">
    <source>
        <dbReference type="Google" id="ProtNLM"/>
    </source>
</evidence>
<protein>
    <recommendedName>
        <fullName evidence="4">DUF4157 domain-containing protein</fullName>
    </recommendedName>
</protein>
<evidence type="ECO:0000313" key="3">
    <source>
        <dbReference type="Proteomes" id="UP000479526"/>
    </source>
</evidence>
<sequence length="144" mass="15842">MGPYFRFRRAVNWINLSTPLGLLIARIGGATLHKGELGLVYAHGYRLSFPIAGAFTVGNVVLTKHPYGYLSGRLLLHESRHASQYAACVGLPMLPLYVVSVLVSVLTCGNPATYNPFERLADLDDGGYARVPPWWRRGRSRGDA</sequence>
<feature type="transmembrane region" description="Helical" evidence="1">
    <location>
        <begin position="83"/>
        <end position="106"/>
    </location>
</feature>
<feature type="transmembrane region" description="Helical" evidence="1">
    <location>
        <begin position="12"/>
        <end position="32"/>
    </location>
</feature>
<proteinExistence type="predicted"/>
<evidence type="ECO:0000256" key="1">
    <source>
        <dbReference type="SAM" id="Phobius"/>
    </source>
</evidence>
<keyword evidence="1" id="KW-0812">Transmembrane</keyword>
<dbReference type="EMBL" id="WXEW01000014">
    <property type="protein sequence ID" value="NAS27257.1"/>
    <property type="molecule type" value="Genomic_DNA"/>
</dbReference>
<accession>A0A7C9P348</accession>
<dbReference type="AlphaFoldDB" id="A0A7C9P348"/>
<keyword evidence="1" id="KW-1133">Transmembrane helix</keyword>
<feature type="transmembrane region" description="Helical" evidence="1">
    <location>
        <begin position="44"/>
        <end position="62"/>
    </location>
</feature>
<reference evidence="2 3" key="1">
    <citation type="submission" date="2020-01" db="EMBL/GenBank/DDBJ databases">
        <title>Herbidospora sp. NEAU-GS84 nov., a novel actinomycete isolated from soil.</title>
        <authorList>
            <person name="Han L."/>
        </authorList>
    </citation>
    <scope>NUCLEOTIDE SEQUENCE [LARGE SCALE GENOMIC DNA]</scope>
    <source>
        <strain evidence="2 3">NEAU-GS84</strain>
    </source>
</reference>
<gene>
    <name evidence="2" type="ORF">GT755_37015</name>
</gene>
<organism evidence="2 3">
    <name type="scientific">Herbidospora solisilvae</name>
    <dbReference type="NCBI Taxonomy" id="2696284"/>
    <lineage>
        <taxon>Bacteria</taxon>
        <taxon>Bacillati</taxon>
        <taxon>Actinomycetota</taxon>
        <taxon>Actinomycetes</taxon>
        <taxon>Streptosporangiales</taxon>
        <taxon>Streptosporangiaceae</taxon>
        <taxon>Herbidospora</taxon>
    </lineage>
</organism>
<keyword evidence="3" id="KW-1185">Reference proteome</keyword>
<keyword evidence="1" id="KW-0472">Membrane</keyword>
<dbReference type="Proteomes" id="UP000479526">
    <property type="component" value="Unassembled WGS sequence"/>
</dbReference>
<name>A0A7C9P348_9ACTN</name>
<comment type="caution">
    <text evidence="2">The sequence shown here is derived from an EMBL/GenBank/DDBJ whole genome shotgun (WGS) entry which is preliminary data.</text>
</comment>
<evidence type="ECO:0000313" key="2">
    <source>
        <dbReference type="EMBL" id="NAS27257.1"/>
    </source>
</evidence>